<accession>A0A4V6NMY5</accession>
<dbReference type="EMBL" id="SLWN01000012">
    <property type="protein sequence ID" value="TCO20310.1"/>
    <property type="molecule type" value="Genomic_DNA"/>
</dbReference>
<keyword evidence="3" id="KW-1185">Reference proteome</keyword>
<feature type="domain" description="Nitroreductase" evidence="1">
    <location>
        <begin position="223"/>
        <end position="303"/>
    </location>
</feature>
<evidence type="ECO:0000259" key="1">
    <source>
        <dbReference type="Pfam" id="PF00881"/>
    </source>
</evidence>
<comment type="caution">
    <text evidence="2">The sequence shown here is derived from an EMBL/GenBank/DDBJ whole genome shotgun (WGS) entry which is preliminary data.</text>
</comment>
<evidence type="ECO:0000313" key="3">
    <source>
        <dbReference type="Proteomes" id="UP000294508"/>
    </source>
</evidence>
<evidence type="ECO:0000313" key="2">
    <source>
        <dbReference type="EMBL" id="TCO20310.1"/>
    </source>
</evidence>
<dbReference type="OrthoDB" id="8156917at2"/>
<dbReference type="Proteomes" id="UP000294508">
    <property type="component" value="Unassembled WGS sequence"/>
</dbReference>
<dbReference type="SUPFAM" id="SSF55469">
    <property type="entry name" value="FMN-dependent nitroreductase-like"/>
    <property type="match status" value="1"/>
</dbReference>
<dbReference type="InterPro" id="IPR029479">
    <property type="entry name" value="Nitroreductase"/>
</dbReference>
<dbReference type="AlphaFoldDB" id="A0A4V6NMY5"/>
<dbReference type="Pfam" id="PF00881">
    <property type="entry name" value="Nitroreductase"/>
    <property type="match status" value="1"/>
</dbReference>
<sequence>MSTTSFVTEDEVGIMLAAAGQAPSMHNTQPWRFEINGSVIDVLLDTDRALPAADLSNRFVRVGLGAAAFNLRVAAAMLGHETTLAIDPDPAVPDVVVRIFLADRRVPVAGLASLYGEVSRRFTYRGPMVDRPMSPRLMQLLIEAATSEHAELRWLDDEQRAGLGPIVRSADDRDVHEEDRLHERLRWIGGDRTAEGVPDSVLGPLPARAGAVRDLSAGVDIPHREHAAFEPTPVIAVLATADDDERAWVRAGMALQRVWLTATSYELAASFLNQALEYPALRDQVRTLIGRDAWPQLIIRLGYPTEGSGLTPRRPWNETLDAWR</sequence>
<organism evidence="2 3">
    <name type="scientific">Kribbella steppae</name>
    <dbReference type="NCBI Taxonomy" id="2512223"/>
    <lineage>
        <taxon>Bacteria</taxon>
        <taxon>Bacillati</taxon>
        <taxon>Actinomycetota</taxon>
        <taxon>Actinomycetes</taxon>
        <taxon>Propionibacteriales</taxon>
        <taxon>Kribbellaceae</taxon>
        <taxon>Kribbella</taxon>
    </lineage>
</organism>
<dbReference type="InterPro" id="IPR050627">
    <property type="entry name" value="Nitroreductase/BluB"/>
</dbReference>
<gene>
    <name evidence="2" type="ORF">EV652_11256</name>
</gene>
<dbReference type="RefSeq" id="WP_132212843.1">
    <property type="nucleotide sequence ID" value="NZ_SLWN01000012.1"/>
</dbReference>
<dbReference type="Gene3D" id="3.40.109.10">
    <property type="entry name" value="NADH Oxidase"/>
    <property type="match status" value="1"/>
</dbReference>
<reference evidence="2 3" key="1">
    <citation type="journal article" date="2015" name="Stand. Genomic Sci.">
        <title>Genomic Encyclopedia of Bacterial and Archaeal Type Strains, Phase III: the genomes of soil and plant-associated and newly described type strains.</title>
        <authorList>
            <person name="Whitman W.B."/>
            <person name="Woyke T."/>
            <person name="Klenk H.P."/>
            <person name="Zhou Y."/>
            <person name="Lilburn T.G."/>
            <person name="Beck B.J."/>
            <person name="De Vos P."/>
            <person name="Vandamme P."/>
            <person name="Eisen J.A."/>
            <person name="Garrity G."/>
            <person name="Hugenholtz P."/>
            <person name="Kyrpides N.C."/>
        </authorList>
    </citation>
    <scope>NUCLEOTIDE SEQUENCE [LARGE SCALE GENOMIC DNA]</scope>
    <source>
        <strain evidence="2 3">VKM Ac-2572</strain>
    </source>
</reference>
<proteinExistence type="predicted"/>
<name>A0A4V6NMY5_9ACTN</name>
<dbReference type="InterPro" id="IPR000415">
    <property type="entry name" value="Nitroreductase-like"/>
</dbReference>
<dbReference type="PANTHER" id="PTHR23026:SF123">
    <property type="entry name" value="NAD(P)H NITROREDUCTASE RV3131-RELATED"/>
    <property type="match status" value="1"/>
</dbReference>
<dbReference type="NCBIfam" id="NF047509">
    <property type="entry name" value="Rv3131_FMN_oxido"/>
    <property type="match status" value="1"/>
</dbReference>
<dbReference type="PANTHER" id="PTHR23026">
    <property type="entry name" value="NADPH NITROREDUCTASE"/>
    <property type="match status" value="1"/>
</dbReference>
<dbReference type="GO" id="GO:0016491">
    <property type="term" value="F:oxidoreductase activity"/>
    <property type="evidence" value="ECO:0007669"/>
    <property type="project" value="InterPro"/>
</dbReference>
<protein>
    <submittedName>
        <fullName evidence="2">Nitroreductase family protein</fullName>
    </submittedName>
</protein>